<sequence length="64" mass="6987">MRAEGERDVRRSGLDMEAACGWFFAMCVALRSSASPGKFLMLVNTAGLFYPEFDAILKIVVALG</sequence>
<comment type="caution">
    <text evidence="1">The sequence shown here is derived from an EMBL/GenBank/DDBJ whole genome shotgun (WGS) entry which is preliminary data.</text>
</comment>
<dbReference type="EMBL" id="QYUN01000002">
    <property type="protein sequence ID" value="RJG07426.1"/>
    <property type="molecule type" value="Genomic_DNA"/>
</dbReference>
<protein>
    <submittedName>
        <fullName evidence="1">Uncharacterized protein</fullName>
    </submittedName>
</protein>
<evidence type="ECO:0000313" key="1">
    <source>
        <dbReference type="EMBL" id="RJG07426.1"/>
    </source>
</evidence>
<organism evidence="1 2">
    <name type="scientific">Noviherbaspirillum cavernae</name>
    <dbReference type="NCBI Taxonomy" id="2320862"/>
    <lineage>
        <taxon>Bacteria</taxon>
        <taxon>Pseudomonadati</taxon>
        <taxon>Pseudomonadota</taxon>
        <taxon>Betaproteobacteria</taxon>
        <taxon>Burkholderiales</taxon>
        <taxon>Oxalobacteraceae</taxon>
        <taxon>Noviherbaspirillum</taxon>
    </lineage>
</organism>
<evidence type="ECO:0000313" key="2">
    <source>
        <dbReference type="Proteomes" id="UP000285190"/>
    </source>
</evidence>
<reference evidence="1 2" key="1">
    <citation type="submission" date="2018-09" db="EMBL/GenBank/DDBJ databases">
        <authorList>
            <person name="Zhu H."/>
        </authorList>
    </citation>
    <scope>NUCLEOTIDE SEQUENCE [LARGE SCALE GENOMIC DNA]</scope>
    <source>
        <strain evidence="1 2">K2R10-39</strain>
    </source>
</reference>
<dbReference type="AlphaFoldDB" id="A0A418X4T3"/>
<keyword evidence="2" id="KW-1185">Reference proteome</keyword>
<proteinExistence type="predicted"/>
<dbReference type="Proteomes" id="UP000285190">
    <property type="component" value="Unassembled WGS sequence"/>
</dbReference>
<accession>A0A418X4T3</accession>
<name>A0A418X4T3_9BURK</name>
<gene>
    <name evidence="1" type="ORF">D3870_16740</name>
</gene>